<comment type="caution">
    <text evidence="1">The sequence shown here is derived from an EMBL/GenBank/DDBJ whole genome shotgun (WGS) entry which is preliminary data.</text>
</comment>
<dbReference type="Proteomes" id="UP001206548">
    <property type="component" value="Unassembled WGS sequence"/>
</dbReference>
<accession>A0ABT2F902</accession>
<evidence type="ECO:0000313" key="1">
    <source>
        <dbReference type="EMBL" id="MCS4488899.1"/>
    </source>
</evidence>
<evidence type="ECO:0008006" key="3">
    <source>
        <dbReference type="Google" id="ProtNLM"/>
    </source>
</evidence>
<proteinExistence type="predicted"/>
<reference evidence="1 2" key="1">
    <citation type="journal article" date="2023" name="Int. J. Syst. Evol. Microbiol.">
        <title>Streptococcus sciuri sp. nov., Staphylococcus marylandisciuri sp. nov. and Staphylococcus americanisciuri sp. nov., isolated from faeces of eastern grey squirrel (Sciurus carolinensis).</title>
        <authorList>
            <person name="Volokhov D.V."/>
            <person name="Zagorodnyaya T.A."/>
            <person name="Furtak V.A."/>
            <person name="Nattanmai G."/>
            <person name="Randall L."/>
            <person name="Jose S."/>
            <person name="Gao Y."/>
            <person name="Eisenberg T."/>
            <person name="Delmonte P."/>
            <person name="Blom J."/>
            <person name="Mitchell K.K."/>
        </authorList>
    </citation>
    <scope>NUCLEOTIDE SEQUENCE [LARGE SCALE GENOMIC DNA]</scope>
    <source>
        <strain evidence="1 2">SQ9-PEA</strain>
    </source>
</reference>
<keyword evidence="2" id="KW-1185">Reference proteome</keyword>
<sequence length="268" mass="31549">MKFKTDTLNIPNGFGSASGTIFQKQIFFIDFDDKRPYSFWEVTYSPSMGTDSSKLEKSLLKYMDSMHTSNPIIINHISWRDFLISRRNVTKKKIRLSGIEIDLTKQITLMPKVDFLRIKAYKSAPKWIFKLDTIPQTLIIDYNNSSNLDNLSRDVAQIQSQFPDTKVYLEQPFENFENYRNKSEFEKCHLIFDSHNYINRVKNNDINKDDIFNFKIGRNSVKEYEYLIKNNYNIIFGNVTSSKIGQEICNKLSERFANFELNCIEIKN</sequence>
<gene>
    <name evidence="1" type="ORF">NXS10_08040</name>
</gene>
<protein>
    <recommendedName>
        <fullName evidence="3">DUF2971 domain-containing protein</fullName>
    </recommendedName>
</protein>
<organism evidence="1 2">
    <name type="scientific">Streptococcus sciuri</name>
    <dbReference type="NCBI Taxonomy" id="2973939"/>
    <lineage>
        <taxon>Bacteria</taxon>
        <taxon>Bacillati</taxon>
        <taxon>Bacillota</taxon>
        <taxon>Bacilli</taxon>
        <taxon>Lactobacillales</taxon>
        <taxon>Streptococcaceae</taxon>
        <taxon>Streptococcus</taxon>
    </lineage>
</organism>
<name>A0ABT2F902_9STRE</name>
<dbReference type="RefSeq" id="WP_259139321.1">
    <property type="nucleotide sequence ID" value="NZ_JANUXX010000011.1"/>
</dbReference>
<dbReference type="EMBL" id="JANUXX010000011">
    <property type="protein sequence ID" value="MCS4488899.1"/>
    <property type="molecule type" value="Genomic_DNA"/>
</dbReference>
<evidence type="ECO:0000313" key="2">
    <source>
        <dbReference type="Proteomes" id="UP001206548"/>
    </source>
</evidence>